<dbReference type="EMBL" id="KZ505775">
    <property type="protein sequence ID" value="PKU45171.1"/>
    <property type="molecule type" value="Genomic_DNA"/>
</dbReference>
<dbReference type="AlphaFoldDB" id="A0A2I0UGK2"/>
<evidence type="ECO:0000256" key="1">
    <source>
        <dbReference type="SAM" id="MobiDB-lite"/>
    </source>
</evidence>
<feature type="region of interest" description="Disordered" evidence="1">
    <location>
        <begin position="221"/>
        <end position="240"/>
    </location>
</feature>
<reference evidence="3" key="1">
    <citation type="submission" date="2017-11" db="EMBL/GenBank/DDBJ databases">
        <authorList>
            <person name="Lima N.C."/>
            <person name="Parody-Merino A.M."/>
            <person name="Battley P.F."/>
            <person name="Fidler A.E."/>
            <person name="Prosdocimi F."/>
        </authorList>
    </citation>
    <scope>NUCLEOTIDE SEQUENCE [LARGE SCALE GENOMIC DNA]</scope>
</reference>
<name>A0A2I0UGK2_LIMLA</name>
<evidence type="ECO:0000313" key="3">
    <source>
        <dbReference type="Proteomes" id="UP000233556"/>
    </source>
</evidence>
<organism evidence="2 3">
    <name type="scientific">Limosa lapponica baueri</name>
    <dbReference type="NCBI Taxonomy" id="1758121"/>
    <lineage>
        <taxon>Eukaryota</taxon>
        <taxon>Metazoa</taxon>
        <taxon>Chordata</taxon>
        <taxon>Craniata</taxon>
        <taxon>Vertebrata</taxon>
        <taxon>Euteleostomi</taxon>
        <taxon>Archelosauria</taxon>
        <taxon>Archosauria</taxon>
        <taxon>Dinosauria</taxon>
        <taxon>Saurischia</taxon>
        <taxon>Theropoda</taxon>
        <taxon>Coelurosauria</taxon>
        <taxon>Aves</taxon>
        <taxon>Neognathae</taxon>
        <taxon>Neoaves</taxon>
        <taxon>Charadriiformes</taxon>
        <taxon>Scolopacidae</taxon>
        <taxon>Limosa</taxon>
    </lineage>
</organism>
<reference evidence="3" key="2">
    <citation type="submission" date="2017-12" db="EMBL/GenBank/DDBJ databases">
        <title>Genome sequence of the Bar-tailed Godwit (Limosa lapponica baueri).</title>
        <authorList>
            <person name="Lima N.C.B."/>
            <person name="Parody-Merino A.M."/>
            <person name="Battley P.F."/>
            <person name="Fidler A.E."/>
            <person name="Prosdocimi F."/>
        </authorList>
    </citation>
    <scope>NUCLEOTIDE SEQUENCE [LARGE SCALE GENOMIC DNA]</scope>
</reference>
<proteinExistence type="predicted"/>
<evidence type="ECO:0000313" key="2">
    <source>
        <dbReference type="EMBL" id="PKU45171.1"/>
    </source>
</evidence>
<protein>
    <recommendedName>
        <fullName evidence="4">Rna-directed dna polymerase from mobile element jockey-like</fullName>
    </recommendedName>
</protein>
<sequence length="240" mass="26525">MCPPPTAPVRDQELAAVKEKQLLDPGDLAQPQEPVQKKDIEVLECVQRRATKLVRGLEHKSYEERLRELGMFSLEKRRLRGDLITVYNHLKGGSSQLRLSKKDWSCFFYSCSALAGARGRVSPIRFGNGVKSSWQPVTSGVPQGSVLGTVLFNNDLEEGIECTLSKFVEDTKLGGSVDLHEGRKALQRDLDGLDRWDEVNGVRFNKAKCWVLHLGHNNPMNTTGLGKGKEAGEGSGAQVL</sequence>
<keyword evidence="3" id="KW-1185">Reference proteome</keyword>
<accession>A0A2I0UGK2</accession>
<gene>
    <name evidence="2" type="ORF">llap_4512</name>
</gene>
<dbReference type="PANTHER" id="PTHR33332">
    <property type="entry name" value="REVERSE TRANSCRIPTASE DOMAIN-CONTAINING PROTEIN"/>
    <property type="match status" value="1"/>
</dbReference>
<dbReference type="Proteomes" id="UP000233556">
    <property type="component" value="Unassembled WGS sequence"/>
</dbReference>
<evidence type="ECO:0008006" key="4">
    <source>
        <dbReference type="Google" id="ProtNLM"/>
    </source>
</evidence>